<organism evidence="1 2">
    <name type="scientific">Sinorhizobium meliloti CCNWSX0020</name>
    <dbReference type="NCBI Taxonomy" id="1107881"/>
    <lineage>
        <taxon>Bacteria</taxon>
        <taxon>Pseudomonadati</taxon>
        <taxon>Pseudomonadota</taxon>
        <taxon>Alphaproteobacteria</taxon>
        <taxon>Hyphomicrobiales</taxon>
        <taxon>Rhizobiaceae</taxon>
        <taxon>Sinorhizobium/Ensifer group</taxon>
        <taxon>Sinorhizobium</taxon>
    </lineage>
</organism>
<evidence type="ECO:0000313" key="1">
    <source>
        <dbReference type="EMBL" id="EHK77736.1"/>
    </source>
</evidence>
<reference evidence="1 2" key="1">
    <citation type="journal article" date="2012" name="J. Bacteriol.">
        <title>Draft Genome Sequence of Sinorhizobium meliloti CCNWSX0020, a Nitrogen-Fixing Symbiont with Copper Tolerance Capability Isolated from Lead-Zinc Mine Tailings.</title>
        <authorList>
            <person name="Li Z."/>
            <person name="Ma Z."/>
            <person name="Hao X."/>
            <person name="Wei G."/>
        </authorList>
    </citation>
    <scope>NUCLEOTIDE SEQUENCE [LARGE SCALE GENOMIC DNA]</scope>
    <source>
        <strain evidence="1 2">CCNWSX0020</strain>
    </source>
</reference>
<dbReference type="AlphaFoldDB" id="H0FZ56"/>
<proteinExistence type="predicted"/>
<protein>
    <submittedName>
        <fullName evidence="1">Uncharacterized protein</fullName>
    </submittedName>
</protein>
<accession>H0FZ56</accession>
<dbReference type="PATRIC" id="fig|1107881.3.peg.2521"/>
<gene>
    <name evidence="1" type="ORF">SM0020_12450</name>
</gene>
<evidence type="ECO:0000313" key="2">
    <source>
        <dbReference type="Proteomes" id="UP000004038"/>
    </source>
</evidence>
<dbReference type="RefSeq" id="WP_004435222.1">
    <property type="nucleotide sequence ID" value="NZ_AGVV01000019.1"/>
</dbReference>
<dbReference type="EMBL" id="AGVV01000019">
    <property type="protein sequence ID" value="EHK77736.1"/>
    <property type="molecule type" value="Genomic_DNA"/>
</dbReference>
<name>H0FZ56_RHIML</name>
<dbReference type="Proteomes" id="UP000004038">
    <property type="component" value="Unassembled WGS sequence"/>
</dbReference>
<sequence length="136" mass="14696">MTYSPITTEWLALPADIRSAAETAVGHLRPLTHAEILLIVGRAIKAERERCASDIASLVSFAKDMIGCAWAGEADGGYIQDQATKHGLLREVEFNSRIHLDPNGYAEDGQIWYEYAGPMVAPPSPKLAAVSEGGEE</sequence>